<organism evidence="3 4">
    <name type="scientific">Clostridium gasigenes</name>
    <dbReference type="NCBI Taxonomy" id="94869"/>
    <lineage>
        <taxon>Bacteria</taxon>
        <taxon>Bacillati</taxon>
        <taxon>Bacillota</taxon>
        <taxon>Clostridia</taxon>
        <taxon>Eubacteriales</taxon>
        <taxon>Clostridiaceae</taxon>
        <taxon>Clostridium</taxon>
    </lineage>
</organism>
<comment type="caution">
    <text evidence="3">The sequence shown here is derived from an EMBL/GenBank/DDBJ whole genome shotgun (WGS) entry which is preliminary data.</text>
</comment>
<dbReference type="InterPro" id="IPR001279">
    <property type="entry name" value="Metallo-B-lactamas"/>
</dbReference>
<keyword evidence="1 3" id="KW-0378">Hydrolase</keyword>
<gene>
    <name evidence="3" type="ORF">H7E68_00960</name>
</gene>
<dbReference type="EMBL" id="JACKWY010000001">
    <property type="protein sequence ID" value="MBB6713300.1"/>
    <property type="molecule type" value="Genomic_DNA"/>
</dbReference>
<dbReference type="Pfam" id="PF12706">
    <property type="entry name" value="Lactamase_B_2"/>
    <property type="match status" value="1"/>
</dbReference>
<protein>
    <submittedName>
        <fullName evidence="3">MBL fold metallo-hydrolase</fullName>
    </submittedName>
</protein>
<dbReference type="PANTHER" id="PTHR43546:SF9">
    <property type="entry name" value="L-ASCORBATE-6-PHOSPHATE LACTONASE ULAG-RELATED"/>
    <property type="match status" value="1"/>
</dbReference>
<dbReference type="InterPro" id="IPR050114">
    <property type="entry name" value="UPF0173_UPF0282_UlaG_hydrolase"/>
</dbReference>
<dbReference type="InterPro" id="IPR036866">
    <property type="entry name" value="RibonucZ/Hydroxyglut_hydro"/>
</dbReference>
<dbReference type="AlphaFoldDB" id="A0A7X0S976"/>
<accession>A0A7X0S976</accession>
<name>A0A7X0S976_9CLOT</name>
<reference evidence="3 4" key="1">
    <citation type="submission" date="2020-08" db="EMBL/GenBank/DDBJ databases">
        <title>Clostridia isolated from Swiss meat.</title>
        <authorList>
            <person name="Wambui J."/>
            <person name="Stevens M.J.A."/>
            <person name="Stephan R."/>
        </authorList>
    </citation>
    <scope>NUCLEOTIDE SEQUENCE [LARGE SCALE GENOMIC DNA]</scope>
    <source>
        <strain evidence="3 4">CM001</strain>
    </source>
</reference>
<evidence type="ECO:0000313" key="3">
    <source>
        <dbReference type="EMBL" id="MBB6713300.1"/>
    </source>
</evidence>
<dbReference type="PANTHER" id="PTHR43546">
    <property type="entry name" value="UPF0173 METAL-DEPENDENT HYDROLASE MJ1163-RELATED"/>
    <property type="match status" value="1"/>
</dbReference>
<dbReference type="SUPFAM" id="SSF56281">
    <property type="entry name" value="Metallo-hydrolase/oxidoreductase"/>
    <property type="match status" value="1"/>
</dbReference>
<feature type="domain" description="Metallo-beta-lactamase" evidence="2">
    <location>
        <begin position="23"/>
        <end position="220"/>
    </location>
</feature>
<evidence type="ECO:0000313" key="4">
    <source>
        <dbReference type="Proteomes" id="UP000585258"/>
    </source>
</evidence>
<dbReference type="Proteomes" id="UP000585258">
    <property type="component" value="Unassembled WGS sequence"/>
</dbReference>
<proteinExistence type="predicted"/>
<dbReference type="Gene3D" id="3.60.15.10">
    <property type="entry name" value="Ribonuclease Z/Hydroxyacylglutathione hydrolase-like"/>
    <property type="match status" value="1"/>
</dbReference>
<sequence length="250" mass="28389">MKLEFNNIGGATCVLRIDSIIKIAIDPALSPKGSKIIFKSFSSERIKEPVYKEEIFSDINIWLLTHNHADHIDELGLKMIDEKALVVMNKDCIELLKGKKAKVLEWGEIHCANIGEYEIKIVAIPAYHGNNFIMRNIVGKVNGYFIEINNKGEKKTIYFTSDTVYHKDVIKNINQEIDLMIANMGEVSSEKFGGPLTMSVSMLEKIEEGIKPKLIYPIHINDYSHYDTREKDLLNAGYTLIESGKWIVVV</sequence>
<evidence type="ECO:0000259" key="2">
    <source>
        <dbReference type="Pfam" id="PF12706"/>
    </source>
</evidence>
<dbReference type="RefSeq" id="WP_185163147.1">
    <property type="nucleotide sequence ID" value="NZ_JACKWY010000001.1"/>
</dbReference>
<dbReference type="GO" id="GO:0016787">
    <property type="term" value="F:hydrolase activity"/>
    <property type="evidence" value="ECO:0007669"/>
    <property type="project" value="UniProtKB-KW"/>
</dbReference>
<evidence type="ECO:0000256" key="1">
    <source>
        <dbReference type="ARBA" id="ARBA00022801"/>
    </source>
</evidence>